<reference evidence="2" key="1">
    <citation type="submission" date="2020-10" db="EMBL/GenBank/DDBJ databases">
        <title>Sequencing the genomes of 1000 actinobacteria strains.</title>
        <authorList>
            <person name="Klenk H.-P."/>
        </authorList>
    </citation>
    <scope>NUCLEOTIDE SEQUENCE</scope>
    <source>
        <strain evidence="2">DSM 45354</strain>
    </source>
</reference>
<evidence type="ECO:0000313" key="2">
    <source>
        <dbReference type="EMBL" id="MBE1607535.1"/>
    </source>
</evidence>
<protein>
    <submittedName>
        <fullName evidence="2">tRNA(Arg) A34 adenosine deaminase TadA</fullName>
    </submittedName>
</protein>
<evidence type="ECO:0000259" key="1">
    <source>
        <dbReference type="PROSITE" id="PS51747"/>
    </source>
</evidence>
<evidence type="ECO:0000313" key="3">
    <source>
        <dbReference type="Proteomes" id="UP000638648"/>
    </source>
</evidence>
<dbReference type="EMBL" id="JADBEM010000001">
    <property type="protein sequence ID" value="MBE1607535.1"/>
    <property type="molecule type" value="Genomic_DNA"/>
</dbReference>
<dbReference type="AlphaFoldDB" id="A0A927MVA1"/>
<dbReference type="PANTHER" id="PTHR11079:SF161">
    <property type="entry name" value="CMP_DCMP-TYPE DEAMINASE DOMAIN-CONTAINING PROTEIN"/>
    <property type="match status" value="1"/>
</dbReference>
<sequence length="166" mass="17491">MTTSPSDPDGPQSDLLPFLRQAIDLAVDNVTEGQLPFAALVVRDGTVLGTGVNTALRDDDPTAHAEVAAVRNACLTHHTLDLHGATIVASCEPCAMCHTACLVAGIGQVVYAAPKELVPGFDTTPGVLTEFQALLRGAAPRTVRHVPTPGADAPFRRYVEKTEGRR</sequence>
<dbReference type="RefSeq" id="WP_192751468.1">
    <property type="nucleotide sequence ID" value="NZ_BAABJL010000103.1"/>
</dbReference>
<dbReference type="PROSITE" id="PS51747">
    <property type="entry name" value="CYT_DCMP_DEAMINASES_2"/>
    <property type="match status" value="1"/>
</dbReference>
<comment type="caution">
    <text evidence="2">The sequence shown here is derived from an EMBL/GenBank/DDBJ whole genome shotgun (WGS) entry which is preliminary data.</text>
</comment>
<accession>A0A927MVA1</accession>
<dbReference type="Proteomes" id="UP000638648">
    <property type="component" value="Unassembled WGS sequence"/>
</dbReference>
<proteinExistence type="predicted"/>
<dbReference type="InterPro" id="IPR002125">
    <property type="entry name" value="CMP_dCMP_dom"/>
</dbReference>
<dbReference type="GO" id="GO:0047974">
    <property type="term" value="F:guanosine deaminase activity"/>
    <property type="evidence" value="ECO:0007669"/>
    <property type="project" value="TreeGrafter"/>
</dbReference>
<name>A0A927MVA1_9ACTN</name>
<feature type="domain" description="CMP/dCMP-type deaminase" evidence="1">
    <location>
        <begin position="13"/>
        <end position="124"/>
    </location>
</feature>
<dbReference type="PANTHER" id="PTHR11079">
    <property type="entry name" value="CYTOSINE DEAMINASE FAMILY MEMBER"/>
    <property type="match status" value="1"/>
</dbReference>
<keyword evidence="3" id="KW-1185">Reference proteome</keyword>
<gene>
    <name evidence="2" type="ORF">HEB94_004383</name>
</gene>
<organism evidence="2 3">
    <name type="scientific">Actinopolymorpha pittospori</name>
    <dbReference type="NCBI Taxonomy" id="648752"/>
    <lineage>
        <taxon>Bacteria</taxon>
        <taxon>Bacillati</taxon>
        <taxon>Actinomycetota</taxon>
        <taxon>Actinomycetes</taxon>
        <taxon>Propionibacteriales</taxon>
        <taxon>Actinopolymorphaceae</taxon>
        <taxon>Actinopolymorpha</taxon>
    </lineage>
</organism>
<dbReference type="GO" id="GO:0006152">
    <property type="term" value="P:purine nucleoside catabolic process"/>
    <property type="evidence" value="ECO:0007669"/>
    <property type="project" value="TreeGrafter"/>
</dbReference>
<dbReference type="Pfam" id="PF00383">
    <property type="entry name" value="dCMP_cyt_deam_1"/>
    <property type="match status" value="1"/>
</dbReference>
<dbReference type="CDD" id="cd01285">
    <property type="entry name" value="nucleoside_deaminase"/>
    <property type="match status" value="1"/>
</dbReference>
<dbReference type="Gene3D" id="3.40.140.10">
    <property type="entry name" value="Cytidine Deaminase, domain 2"/>
    <property type="match status" value="1"/>
</dbReference>
<dbReference type="InterPro" id="IPR016193">
    <property type="entry name" value="Cytidine_deaminase-like"/>
</dbReference>
<dbReference type="SUPFAM" id="SSF53927">
    <property type="entry name" value="Cytidine deaminase-like"/>
    <property type="match status" value="1"/>
</dbReference>